<gene>
    <name evidence="1" type="ORF">NEMBOFW57_007027</name>
</gene>
<protein>
    <submittedName>
        <fullName evidence="1">Uncharacterized protein</fullName>
    </submittedName>
</protein>
<dbReference type="InterPro" id="IPR054208">
    <property type="entry name" value="DUF6914"/>
</dbReference>
<dbReference type="EMBL" id="JAHCVI010000003">
    <property type="protein sequence ID" value="KAG7287515.1"/>
    <property type="molecule type" value="Genomic_DNA"/>
</dbReference>
<accession>A0AAD4EUE0</accession>
<dbReference type="Pfam" id="PF21858">
    <property type="entry name" value="DUF6914"/>
    <property type="match status" value="1"/>
</dbReference>
<name>A0AAD4EUE0_9PEZI</name>
<proteinExistence type="predicted"/>
<reference evidence="1" key="1">
    <citation type="submission" date="2023-02" db="EMBL/GenBank/DDBJ databases">
        <authorList>
            <person name="Palmer J.M."/>
        </authorList>
    </citation>
    <scope>NUCLEOTIDE SEQUENCE</scope>
    <source>
        <strain evidence="1">FW57</strain>
    </source>
</reference>
<evidence type="ECO:0000313" key="2">
    <source>
        <dbReference type="Proteomes" id="UP001197093"/>
    </source>
</evidence>
<sequence>MVSNKKRLYVALYPSGVTNNEERSEVPGVRYHVKNSPFTGWVYEEVPLANVRSTVNLLVRVLIAKVEDEKRLVEIFRNISVVQNDPEWRCRTWLANALDAIKVDGKAVGTSELDWSKIEKVAREYVATKVASGRYERGVDLKLPKPTWDMLAEKEIVP</sequence>
<comment type="caution">
    <text evidence="1">The sequence shown here is derived from an EMBL/GenBank/DDBJ whole genome shotgun (WGS) entry which is preliminary data.</text>
</comment>
<organism evidence="1 2">
    <name type="scientific">Staphylotrichum longicolle</name>
    <dbReference type="NCBI Taxonomy" id="669026"/>
    <lineage>
        <taxon>Eukaryota</taxon>
        <taxon>Fungi</taxon>
        <taxon>Dikarya</taxon>
        <taxon>Ascomycota</taxon>
        <taxon>Pezizomycotina</taxon>
        <taxon>Sordariomycetes</taxon>
        <taxon>Sordariomycetidae</taxon>
        <taxon>Sordariales</taxon>
        <taxon>Chaetomiaceae</taxon>
        <taxon>Staphylotrichum</taxon>
    </lineage>
</organism>
<evidence type="ECO:0000313" key="1">
    <source>
        <dbReference type="EMBL" id="KAG7287515.1"/>
    </source>
</evidence>
<dbReference type="Proteomes" id="UP001197093">
    <property type="component" value="Unassembled WGS sequence"/>
</dbReference>
<dbReference type="AlphaFoldDB" id="A0AAD4EUE0"/>
<keyword evidence="2" id="KW-1185">Reference proteome</keyword>